<sequence length="156" mass="17871">MDYVLELRKLVGHRPLLIVGVCIAVLNEQDEILFIERTDNDLFGFPAGSLELGETVEEGAKREIYEETGLTAGKLEFVEVYSGKEQTYTYPNGDECFFVTLLYVCRDYKGELVQTTNETRAAKFYPANSIPQKIAPHAKIIVDDFMNRYYKKLIQK</sequence>
<keyword evidence="6" id="KW-1185">Reference proteome</keyword>
<name>A0ABP3B257_9LIST</name>
<dbReference type="Gene3D" id="3.90.79.10">
    <property type="entry name" value="Nucleoside Triphosphate Pyrophosphohydrolase"/>
    <property type="match status" value="1"/>
</dbReference>
<proteinExistence type="inferred from homology"/>
<evidence type="ECO:0000256" key="1">
    <source>
        <dbReference type="ARBA" id="ARBA00001946"/>
    </source>
</evidence>
<evidence type="ECO:0000256" key="3">
    <source>
        <dbReference type="RuleBase" id="RU003476"/>
    </source>
</evidence>
<dbReference type="CDD" id="cd04677">
    <property type="entry name" value="NUDIX_Hydrolase"/>
    <property type="match status" value="1"/>
</dbReference>
<dbReference type="PROSITE" id="PS00893">
    <property type="entry name" value="NUDIX_BOX"/>
    <property type="match status" value="1"/>
</dbReference>
<organism evidence="5 6">
    <name type="scientific">Listeria floridensis FSL S10-1187</name>
    <dbReference type="NCBI Taxonomy" id="1265817"/>
    <lineage>
        <taxon>Bacteria</taxon>
        <taxon>Bacillati</taxon>
        <taxon>Bacillota</taxon>
        <taxon>Bacilli</taxon>
        <taxon>Bacillales</taxon>
        <taxon>Listeriaceae</taxon>
        <taxon>Listeria</taxon>
    </lineage>
</organism>
<comment type="caution">
    <text evidence="5">The sequence shown here is derived from an EMBL/GenBank/DDBJ whole genome shotgun (WGS) entry which is preliminary data.</text>
</comment>
<reference evidence="5 6" key="1">
    <citation type="journal article" date="2014" name="Int. J. Syst. Evol. Microbiol.">
        <title>Listeria floridensis sp. nov., Listeria aquatica sp. nov., Listeria cornellensis sp. nov., Listeria riparia sp. nov. and Listeria grandensis sp. nov., from agricultural and natural environments.</title>
        <authorList>
            <person name="den Bakker H.C."/>
            <person name="Warchocki S."/>
            <person name="Wright E.M."/>
            <person name="Allred A.F."/>
            <person name="Ahlstrom C."/>
            <person name="Manuel C.S."/>
            <person name="Stasiewicz M.J."/>
            <person name="Burrell A."/>
            <person name="Roof S."/>
            <person name="Strawn L."/>
            <person name="Fortes E.D."/>
            <person name="Nightingale K.K."/>
            <person name="Kephart D."/>
            <person name="Wiedmann M."/>
        </authorList>
    </citation>
    <scope>NUCLEOTIDE SEQUENCE [LARGE SCALE GENOMIC DNA]</scope>
    <source>
        <strain evidence="5 6">FSL S10-1187</strain>
    </source>
</reference>
<dbReference type="SUPFAM" id="SSF55811">
    <property type="entry name" value="Nudix"/>
    <property type="match status" value="1"/>
</dbReference>
<evidence type="ECO:0000313" key="5">
    <source>
        <dbReference type="EMBL" id="EUJ33929.1"/>
    </source>
</evidence>
<accession>A0ABP3B257</accession>
<dbReference type="PRINTS" id="PR00502">
    <property type="entry name" value="NUDIXFAMILY"/>
</dbReference>
<dbReference type="PROSITE" id="PS51462">
    <property type="entry name" value="NUDIX"/>
    <property type="match status" value="1"/>
</dbReference>
<keyword evidence="2 3" id="KW-0378">Hydrolase</keyword>
<dbReference type="PANTHER" id="PTHR43046:SF2">
    <property type="entry name" value="8-OXO-DGTP DIPHOSPHATASE-RELATED"/>
    <property type="match status" value="1"/>
</dbReference>
<dbReference type="PANTHER" id="PTHR43046">
    <property type="entry name" value="GDP-MANNOSE MANNOSYL HYDROLASE"/>
    <property type="match status" value="1"/>
</dbReference>
<evidence type="ECO:0000259" key="4">
    <source>
        <dbReference type="PROSITE" id="PS51462"/>
    </source>
</evidence>
<dbReference type="Proteomes" id="UP000019249">
    <property type="component" value="Unassembled WGS sequence"/>
</dbReference>
<dbReference type="EMBL" id="AODF01000001">
    <property type="protein sequence ID" value="EUJ33929.1"/>
    <property type="molecule type" value="Genomic_DNA"/>
</dbReference>
<comment type="similarity">
    <text evidence="3">Belongs to the Nudix hydrolase family.</text>
</comment>
<gene>
    <name evidence="5" type="ORF">MFLO_01885</name>
</gene>
<protein>
    <submittedName>
        <fullName evidence="5">NTP pyrophosphohydrolase</fullName>
    </submittedName>
</protein>
<dbReference type="InterPro" id="IPR000086">
    <property type="entry name" value="NUDIX_hydrolase_dom"/>
</dbReference>
<dbReference type="Pfam" id="PF00293">
    <property type="entry name" value="NUDIX"/>
    <property type="match status" value="1"/>
</dbReference>
<dbReference type="InterPro" id="IPR020084">
    <property type="entry name" value="NUDIX_hydrolase_CS"/>
</dbReference>
<dbReference type="InterPro" id="IPR020476">
    <property type="entry name" value="Nudix_hydrolase"/>
</dbReference>
<dbReference type="InterPro" id="IPR015797">
    <property type="entry name" value="NUDIX_hydrolase-like_dom_sf"/>
</dbReference>
<dbReference type="RefSeq" id="WP_036095916.1">
    <property type="nucleotide sequence ID" value="NZ_AODF01000001.1"/>
</dbReference>
<comment type="cofactor">
    <cofactor evidence="1">
        <name>Mg(2+)</name>
        <dbReference type="ChEBI" id="CHEBI:18420"/>
    </cofactor>
</comment>
<feature type="domain" description="Nudix hydrolase" evidence="4">
    <location>
        <begin position="16"/>
        <end position="147"/>
    </location>
</feature>
<evidence type="ECO:0000256" key="2">
    <source>
        <dbReference type="ARBA" id="ARBA00022801"/>
    </source>
</evidence>
<evidence type="ECO:0000313" key="6">
    <source>
        <dbReference type="Proteomes" id="UP000019249"/>
    </source>
</evidence>